<keyword evidence="3" id="KW-1185">Reference proteome</keyword>
<accession>D8MWX0</accession>
<feature type="region of interest" description="Disordered" evidence="1">
    <location>
        <begin position="1"/>
        <end position="52"/>
    </location>
</feature>
<name>D8MWX0_ERWBE</name>
<evidence type="ECO:0000256" key="1">
    <source>
        <dbReference type="SAM" id="MobiDB-lite"/>
    </source>
</evidence>
<sequence length="52" mass="5649">MQAAKQARKLSGTGKQVSGYWRNKAAPGQSKKMLPGVPNGQQKGRVENVSFF</sequence>
<dbReference type="KEGG" id="ebi:EbC_37960"/>
<dbReference type="Proteomes" id="UP000008793">
    <property type="component" value="Chromosome"/>
</dbReference>
<proteinExistence type="predicted"/>
<dbReference type="AlphaFoldDB" id="D8MWX0"/>
<dbReference type="HOGENOM" id="CLU_3079679_0_0_6"/>
<gene>
    <name evidence="2" type="ordered locus">EbC_37960</name>
</gene>
<evidence type="ECO:0000313" key="3">
    <source>
        <dbReference type="Proteomes" id="UP000008793"/>
    </source>
</evidence>
<evidence type="ECO:0000313" key="2">
    <source>
        <dbReference type="EMBL" id="CAX61327.1"/>
    </source>
</evidence>
<dbReference type="STRING" id="634500.EbC_37960"/>
<dbReference type="EMBL" id="FP236843">
    <property type="protein sequence ID" value="CAX61327.1"/>
    <property type="molecule type" value="Genomic_DNA"/>
</dbReference>
<reference evidence="2 3" key="1">
    <citation type="journal article" date="2010" name="BMC Genomics">
        <title>Genome comparison of the epiphytic bacteria Erwinia billingiae and E. tasmaniensis with the pear pathogen E. pyrifoliae.</title>
        <authorList>
            <person name="Kube M."/>
            <person name="Migdoll A.M."/>
            <person name="Gehring I."/>
            <person name="Heitmann K."/>
            <person name="Mayer Y."/>
            <person name="Kuhl H."/>
            <person name="Knaust F."/>
            <person name="Geider K."/>
            <person name="Reinhardt R."/>
        </authorList>
    </citation>
    <scope>NUCLEOTIDE SEQUENCE [LARGE SCALE GENOMIC DNA]</scope>
    <source>
        <strain evidence="2 3">Eb661</strain>
    </source>
</reference>
<protein>
    <submittedName>
        <fullName evidence="2">Uncharacterized protein</fullName>
    </submittedName>
</protein>
<organism evidence="3">
    <name type="scientific">Erwinia billingiae (strain Eb661)</name>
    <dbReference type="NCBI Taxonomy" id="634500"/>
    <lineage>
        <taxon>Bacteria</taxon>
        <taxon>Pseudomonadati</taxon>
        <taxon>Pseudomonadota</taxon>
        <taxon>Gammaproteobacteria</taxon>
        <taxon>Enterobacterales</taxon>
        <taxon>Erwiniaceae</taxon>
        <taxon>Erwinia</taxon>
    </lineage>
</organism>